<comment type="caution">
    <text evidence="9">The sequence shown here is derived from an EMBL/GenBank/DDBJ whole genome shotgun (WGS) entry which is preliminary data.</text>
</comment>
<evidence type="ECO:0000256" key="6">
    <source>
        <dbReference type="ARBA" id="ARBA00023136"/>
    </source>
</evidence>
<feature type="transmembrane region" description="Helical" evidence="8">
    <location>
        <begin position="325"/>
        <end position="347"/>
    </location>
</feature>
<feature type="transmembrane region" description="Helical" evidence="8">
    <location>
        <begin position="143"/>
        <end position="161"/>
    </location>
</feature>
<reference evidence="9 10" key="1">
    <citation type="submission" date="2019-02" db="EMBL/GenBank/DDBJ databases">
        <title>Genomic Encyclopedia of Type Strains, Phase IV (KMG-IV): sequencing the most valuable type-strain genomes for metagenomic binning, comparative biology and taxonomic classification.</title>
        <authorList>
            <person name="Goeker M."/>
        </authorList>
    </citation>
    <scope>NUCLEOTIDE SEQUENCE [LARGE SCALE GENOMIC DNA]</scope>
    <source>
        <strain evidence="9 10">DSM 101727</strain>
    </source>
</reference>
<evidence type="ECO:0000256" key="3">
    <source>
        <dbReference type="ARBA" id="ARBA00022679"/>
    </source>
</evidence>
<feature type="transmembrane region" description="Helical" evidence="8">
    <location>
        <begin position="93"/>
        <end position="113"/>
    </location>
</feature>
<proteinExistence type="inferred from homology"/>
<dbReference type="EMBL" id="SGWQ01000003">
    <property type="protein sequence ID" value="RZS40841.1"/>
    <property type="molecule type" value="Genomic_DNA"/>
</dbReference>
<feature type="transmembrane region" description="Helical" evidence="8">
    <location>
        <begin position="286"/>
        <end position="305"/>
    </location>
</feature>
<dbReference type="Pfam" id="PF09594">
    <property type="entry name" value="GT87"/>
    <property type="match status" value="1"/>
</dbReference>
<dbReference type="RefSeq" id="WP_130343837.1">
    <property type="nucleotide sequence ID" value="NZ_SGWQ01000003.1"/>
</dbReference>
<keyword evidence="6 8" id="KW-0472">Membrane</keyword>
<keyword evidence="5 8" id="KW-1133">Transmembrane helix</keyword>
<evidence type="ECO:0000256" key="2">
    <source>
        <dbReference type="ARBA" id="ARBA00022475"/>
    </source>
</evidence>
<dbReference type="OrthoDB" id="9774600at2"/>
<gene>
    <name evidence="9" type="ORF">EV193_103155</name>
</gene>
<evidence type="ECO:0000313" key="10">
    <source>
        <dbReference type="Proteomes" id="UP000294257"/>
    </source>
</evidence>
<dbReference type="GO" id="GO:0005886">
    <property type="term" value="C:plasma membrane"/>
    <property type="evidence" value="ECO:0007669"/>
    <property type="project" value="UniProtKB-SubCell"/>
</dbReference>
<dbReference type="Proteomes" id="UP000294257">
    <property type="component" value="Unassembled WGS sequence"/>
</dbReference>
<comment type="subcellular location">
    <subcellularLocation>
        <location evidence="1">Cell membrane</location>
        <topology evidence="1">Multi-pass membrane protein</topology>
    </subcellularLocation>
</comment>
<feature type="transmembrane region" description="Helical" evidence="8">
    <location>
        <begin position="67"/>
        <end position="86"/>
    </location>
</feature>
<keyword evidence="4 8" id="KW-0812">Transmembrane</keyword>
<feature type="transmembrane region" description="Helical" evidence="8">
    <location>
        <begin position="359"/>
        <end position="379"/>
    </location>
</feature>
<keyword evidence="10" id="KW-1185">Reference proteome</keyword>
<organism evidence="9 10">
    <name type="scientific">Herbihabitans rhizosphaerae</name>
    <dbReference type="NCBI Taxonomy" id="1872711"/>
    <lineage>
        <taxon>Bacteria</taxon>
        <taxon>Bacillati</taxon>
        <taxon>Actinomycetota</taxon>
        <taxon>Actinomycetes</taxon>
        <taxon>Pseudonocardiales</taxon>
        <taxon>Pseudonocardiaceae</taxon>
        <taxon>Herbihabitans</taxon>
    </lineage>
</organism>
<protein>
    <submittedName>
        <fullName evidence="9">Alpha-1,2-mannosyltransferase</fullName>
    </submittedName>
</protein>
<evidence type="ECO:0000256" key="8">
    <source>
        <dbReference type="SAM" id="Phobius"/>
    </source>
</evidence>
<name>A0A4Q7KXV8_9PSEU</name>
<dbReference type="AlphaFoldDB" id="A0A4Q7KXV8"/>
<dbReference type="GO" id="GO:0016758">
    <property type="term" value="F:hexosyltransferase activity"/>
    <property type="evidence" value="ECO:0007669"/>
    <property type="project" value="InterPro"/>
</dbReference>
<evidence type="ECO:0000256" key="1">
    <source>
        <dbReference type="ARBA" id="ARBA00004651"/>
    </source>
</evidence>
<evidence type="ECO:0000313" key="9">
    <source>
        <dbReference type="EMBL" id="RZS40841.1"/>
    </source>
</evidence>
<evidence type="ECO:0000256" key="5">
    <source>
        <dbReference type="ARBA" id="ARBA00022989"/>
    </source>
</evidence>
<evidence type="ECO:0000256" key="4">
    <source>
        <dbReference type="ARBA" id="ARBA00022692"/>
    </source>
</evidence>
<keyword evidence="9" id="KW-0328">Glycosyltransferase</keyword>
<feature type="transmembrane region" description="Helical" evidence="8">
    <location>
        <begin position="256"/>
        <end position="274"/>
    </location>
</feature>
<dbReference type="InterPro" id="IPR018584">
    <property type="entry name" value="GT87"/>
</dbReference>
<comment type="similarity">
    <text evidence="7">Belongs to the glycosyltransferase 87 family.</text>
</comment>
<feature type="transmembrane region" description="Helical" evidence="8">
    <location>
        <begin position="12"/>
        <end position="34"/>
    </location>
</feature>
<evidence type="ECO:0000256" key="7">
    <source>
        <dbReference type="ARBA" id="ARBA00024033"/>
    </source>
</evidence>
<keyword evidence="3 9" id="KW-0808">Transferase</keyword>
<accession>A0A4Q7KXV8</accession>
<sequence length="393" mass="40956">MSDDDSRVSTRVPLVAWVVGAAVLAVSVWCWATGYPAGVDSAVYRAGSLAVLRGESLYQPLTSMPSWAPGLPFTYLPCAALLFAPLAVLPAQLVWGVLGLLSAVAVGLTMRLAVGGGRALTVGLGTVAVLGLEPVWRSVGLGQVNLLLMAVIALDVLALKGSRYSGVLIGVASAIKLTPLIFVLHLLVTGRRADAARALATFAGLNLLAAVLLPGDTAAFWSGTLLGGNKATSNGWVGNQSINGLLQRSGLGSATMALYVLLAVVCLVVAAVVVRRLHDREPMGALLVTALCGLLVSPISWTHHWVWVVPAVGLLLRPWTGVWRWVALAATAVVFSGWQFTLVPSGAGVEVEWHAGQWLLGNVYLLAAAVAVGVLVWLARAQRRSAVPGMPAL</sequence>
<keyword evidence="2" id="KW-1003">Cell membrane</keyword>
<feature type="transmembrane region" description="Helical" evidence="8">
    <location>
        <begin position="167"/>
        <end position="188"/>
    </location>
</feature>